<comment type="caution">
    <text evidence="2">The sequence shown here is derived from an EMBL/GenBank/DDBJ whole genome shotgun (WGS) entry which is preliminary data.</text>
</comment>
<sequence>METTPPKVQHVTKASSDELLSKFAEMDSESRNKMSRKRDLQIIKRSKKCRRDSNNENCESPSTNGTGLVERKSLIPRGTRRSTVLRRLGIRGMSQLRAREVKNKSLLGTIEKGKFSFNRGRRNANEQSTNSTYLYSLRADFASEANTELLEYGLLYDEILESPVSSQLIGLDRGGYLGRQLGNLSSLKQLYLHSTCLYVTCGSHCNLKAANILLDNELLLHFCDCGLAVLRPLTTNSVKLKTKTGAISGDGLQRVYMITNTEPEFRLTMSEMVESLELLNIRYT</sequence>
<dbReference type="OrthoDB" id="1731546at2759"/>
<protein>
    <recommendedName>
        <fullName evidence="4">Protein kinase domain-containing protein</fullName>
    </recommendedName>
</protein>
<gene>
    <name evidence="2" type="ORF">IFM89_016407</name>
</gene>
<organism evidence="2 3">
    <name type="scientific">Coptis chinensis</name>
    <dbReference type="NCBI Taxonomy" id="261450"/>
    <lineage>
        <taxon>Eukaryota</taxon>
        <taxon>Viridiplantae</taxon>
        <taxon>Streptophyta</taxon>
        <taxon>Embryophyta</taxon>
        <taxon>Tracheophyta</taxon>
        <taxon>Spermatophyta</taxon>
        <taxon>Magnoliopsida</taxon>
        <taxon>Ranunculales</taxon>
        <taxon>Ranunculaceae</taxon>
        <taxon>Coptidoideae</taxon>
        <taxon>Coptis</taxon>
    </lineage>
</organism>
<dbReference type="InterPro" id="IPR011009">
    <property type="entry name" value="Kinase-like_dom_sf"/>
</dbReference>
<name>A0A835LRX3_9MAGN</name>
<evidence type="ECO:0000313" key="2">
    <source>
        <dbReference type="EMBL" id="KAF9597266.1"/>
    </source>
</evidence>
<dbReference type="PANTHER" id="PTHR36355:SF1">
    <property type="entry name" value="EXPRESSED PROTEIN"/>
    <property type="match status" value="1"/>
</dbReference>
<dbReference type="PANTHER" id="PTHR36355">
    <property type="entry name" value="EXPRESSED PROTEIN"/>
    <property type="match status" value="1"/>
</dbReference>
<evidence type="ECO:0008006" key="4">
    <source>
        <dbReference type="Google" id="ProtNLM"/>
    </source>
</evidence>
<dbReference type="Gene3D" id="1.10.510.10">
    <property type="entry name" value="Transferase(Phosphotransferase) domain 1"/>
    <property type="match status" value="1"/>
</dbReference>
<feature type="region of interest" description="Disordered" evidence="1">
    <location>
        <begin position="46"/>
        <end position="70"/>
    </location>
</feature>
<dbReference type="Proteomes" id="UP000631114">
    <property type="component" value="Unassembled WGS sequence"/>
</dbReference>
<evidence type="ECO:0000256" key="1">
    <source>
        <dbReference type="SAM" id="MobiDB-lite"/>
    </source>
</evidence>
<proteinExistence type="predicted"/>
<feature type="compositionally biased region" description="Polar residues" evidence="1">
    <location>
        <begin position="55"/>
        <end position="66"/>
    </location>
</feature>
<evidence type="ECO:0000313" key="3">
    <source>
        <dbReference type="Proteomes" id="UP000631114"/>
    </source>
</evidence>
<dbReference type="AlphaFoldDB" id="A0A835LRX3"/>
<dbReference type="SUPFAM" id="SSF56112">
    <property type="entry name" value="Protein kinase-like (PK-like)"/>
    <property type="match status" value="1"/>
</dbReference>
<reference evidence="2 3" key="1">
    <citation type="submission" date="2020-10" db="EMBL/GenBank/DDBJ databases">
        <title>The Coptis chinensis genome and diversification of protoberbering-type alkaloids.</title>
        <authorList>
            <person name="Wang B."/>
            <person name="Shu S."/>
            <person name="Song C."/>
            <person name="Liu Y."/>
        </authorList>
    </citation>
    <scope>NUCLEOTIDE SEQUENCE [LARGE SCALE GENOMIC DNA]</scope>
    <source>
        <strain evidence="2">HL-2020</strain>
        <tissue evidence="2">Leaf</tissue>
    </source>
</reference>
<accession>A0A835LRX3</accession>
<keyword evidence="3" id="KW-1185">Reference proteome</keyword>
<dbReference type="EMBL" id="JADFTS010000007">
    <property type="protein sequence ID" value="KAF9597266.1"/>
    <property type="molecule type" value="Genomic_DNA"/>
</dbReference>